<reference evidence="2 3" key="1">
    <citation type="submission" date="2019-11" db="EMBL/GenBank/DDBJ databases">
        <title>Isolation of a new High Light Tolerant Cyanobacteria.</title>
        <authorList>
            <person name="Dobson Z."/>
            <person name="Vaughn N."/>
            <person name="Vaughn M."/>
            <person name="Fromme P."/>
            <person name="Mazor Y."/>
        </authorList>
    </citation>
    <scope>NUCLEOTIDE SEQUENCE [LARGE SCALE GENOMIC DNA]</scope>
    <source>
        <strain evidence="2 3">0216</strain>
    </source>
</reference>
<feature type="coiled-coil region" evidence="1">
    <location>
        <begin position="48"/>
        <end position="99"/>
    </location>
</feature>
<dbReference type="EMBL" id="WMIA01000011">
    <property type="protein sequence ID" value="MTF39374.1"/>
    <property type="molecule type" value="Genomic_DNA"/>
</dbReference>
<keyword evidence="1" id="KW-0175">Coiled coil</keyword>
<gene>
    <name evidence="2" type="ORF">GGC33_10610</name>
</gene>
<evidence type="ECO:0000256" key="1">
    <source>
        <dbReference type="SAM" id="Coils"/>
    </source>
</evidence>
<protein>
    <submittedName>
        <fullName evidence="2">Uncharacterized protein</fullName>
    </submittedName>
</protein>
<name>A0A844GS88_9CHRO</name>
<evidence type="ECO:0000313" key="3">
    <source>
        <dbReference type="Proteomes" id="UP000437131"/>
    </source>
</evidence>
<accession>A0A844GS88</accession>
<comment type="caution">
    <text evidence="2">The sequence shown here is derived from an EMBL/GenBank/DDBJ whole genome shotgun (WGS) entry which is preliminary data.</text>
</comment>
<evidence type="ECO:0000313" key="2">
    <source>
        <dbReference type="EMBL" id="MTF39374.1"/>
    </source>
</evidence>
<proteinExistence type="predicted"/>
<dbReference type="AlphaFoldDB" id="A0A844GS88"/>
<sequence>MDKKGDKISFLNIYIDSEWKEKLIDIAQQKNISLEKLIASIIGNYLGESLEHEKLEKLTQDYEKLNQRLSVLEAKNLELEKIEAKFHILEKLVENLQYQINPRHIDKGNITHSLDDEDIYDEPDEILTDFLD</sequence>
<dbReference type="RefSeq" id="WP_015220944.1">
    <property type="nucleotide sequence ID" value="NZ_WMIA01000011.1"/>
</dbReference>
<organism evidence="2 3">
    <name type="scientific">Cyanobacterium aponinum 0216</name>
    <dbReference type="NCBI Taxonomy" id="2676140"/>
    <lineage>
        <taxon>Bacteria</taxon>
        <taxon>Bacillati</taxon>
        <taxon>Cyanobacteriota</taxon>
        <taxon>Cyanophyceae</taxon>
        <taxon>Oscillatoriophycideae</taxon>
        <taxon>Chroococcales</taxon>
        <taxon>Geminocystaceae</taxon>
        <taxon>Cyanobacterium</taxon>
    </lineage>
</organism>
<dbReference type="Proteomes" id="UP000437131">
    <property type="component" value="Unassembled WGS sequence"/>
</dbReference>